<evidence type="ECO:0000256" key="1">
    <source>
        <dbReference type="SAM" id="MobiDB-lite"/>
    </source>
</evidence>
<feature type="compositionally biased region" description="Polar residues" evidence="1">
    <location>
        <begin position="14"/>
        <end position="25"/>
    </location>
</feature>
<name>A0AAD6EJN4_9EURO</name>
<dbReference type="GeneID" id="81584363"/>
<proteinExistence type="predicted"/>
<protein>
    <submittedName>
        <fullName evidence="2">Uncharacterized protein</fullName>
    </submittedName>
</protein>
<dbReference type="Proteomes" id="UP001213799">
    <property type="component" value="Unassembled WGS sequence"/>
</dbReference>
<sequence>MPIDNSLGDLLASSKPSAHQNTDQATPLPKNFGITRYTLHTSNVIHGHCSDRSPSFVGVIQSTLA</sequence>
<feature type="region of interest" description="Disordered" evidence="1">
    <location>
        <begin position="1"/>
        <end position="30"/>
    </location>
</feature>
<evidence type="ECO:0000313" key="3">
    <source>
        <dbReference type="Proteomes" id="UP001213799"/>
    </source>
</evidence>
<keyword evidence="3" id="KW-1185">Reference proteome</keyword>
<dbReference type="EMBL" id="JAQJAE010000001">
    <property type="protein sequence ID" value="KAJ5617949.1"/>
    <property type="molecule type" value="Genomic_DNA"/>
</dbReference>
<dbReference type="RefSeq" id="XP_056759116.1">
    <property type="nucleotide sequence ID" value="XM_056894121.1"/>
</dbReference>
<dbReference type="AlphaFoldDB" id="A0AAD6EJN4"/>
<reference evidence="2" key="2">
    <citation type="submission" date="2023-01" db="EMBL/GenBank/DDBJ databases">
        <authorList>
            <person name="Petersen C."/>
        </authorList>
    </citation>
    <scope>NUCLEOTIDE SEQUENCE</scope>
    <source>
        <strain evidence="2">IBT 12815</strain>
    </source>
</reference>
<gene>
    <name evidence="2" type="ORF">N7537_003063</name>
</gene>
<comment type="caution">
    <text evidence="2">The sequence shown here is derived from an EMBL/GenBank/DDBJ whole genome shotgun (WGS) entry which is preliminary data.</text>
</comment>
<evidence type="ECO:0000313" key="2">
    <source>
        <dbReference type="EMBL" id="KAJ5617949.1"/>
    </source>
</evidence>
<accession>A0AAD6EJN4</accession>
<reference evidence="2" key="1">
    <citation type="journal article" date="2023" name="IMA Fungus">
        <title>Comparative genomic study of the Penicillium genus elucidates a diverse pangenome and 15 lateral gene transfer events.</title>
        <authorList>
            <person name="Petersen C."/>
            <person name="Sorensen T."/>
            <person name="Nielsen M.R."/>
            <person name="Sondergaard T.E."/>
            <person name="Sorensen J.L."/>
            <person name="Fitzpatrick D.A."/>
            <person name="Frisvad J.C."/>
            <person name="Nielsen K.L."/>
        </authorList>
    </citation>
    <scope>NUCLEOTIDE SEQUENCE</scope>
    <source>
        <strain evidence="2">IBT 12815</strain>
    </source>
</reference>
<organism evidence="2 3">
    <name type="scientific">Penicillium hordei</name>
    <dbReference type="NCBI Taxonomy" id="40994"/>
    <lineage>
        <taxon>Eukaryota</taxon>
        <taxon>Fungi</taxon>
        <taxon>Dikarya</taxon>
        <taxon>Ascomycota</taxon>
        <taxon>Pezizomycotina</taxon>
        <taxon>Eurotiomycetes</taxon>
        <taxon>Eurotiomycetidae</taxon>
        <taxon>Eurotiales</taxon>
        <taxon>Aspergillaceae</taxon>
        <taxon>Penicillium</taxon>
    </lineage>
</organism>